<dbReference type="InterPro" id="IPR023210">
    <property type="entry name" value="NADP_OxRdtase_dom"/>
</dbReference>
<dbReference type="CDD" id="cd19097">
    <property type="entry name" value="AKR_unchar"/>
    <property type="match status" value="1"/>
</dbReference>
<dbReference type="InterPro" id="IPR053135">
    <property type="entry name" value="AKR2_Oxidoreductase"/>
</dbReference>
<protein>
    <recommendedName>
        <fullName evidence="1">NADP-dependent oxidoreductase domain-containing protein</fullName>
    </recommendedName>
</protein>
<dbReference type="SUPFAM" id="SSF51430">
    <property type="entry name" value="NAD(P)-linked oxidoreductase"/>
    <property type="match status" value="1"/>
</dbReference>
<dbReference type="AlphaFoldDB" id="A0A1F6CY03"/>
<feature type="domain" description="NADP-dependent oxidoreductase" evidence="1">
    <location>
        <begin position="7"/>
        <end position="246"/>
    </location>
</feature>
<proteinExistence type="predicted"/>
<name>A0A1F6CY03_9BACT</name>
<dbReference type="EMBL" id="MFKT01000009">
    <property type="protein sequence ID" value="OGG53712.1"/>
    <property type="molecule type" value="Genomic_DNA"/>
</dbReference>
<dbReference type="Proteomes" id="UP000176863">
    <property type="component" value="Unassembled WGS sequence"/>
</dbReference>
<reference evidence="2 3" key="1">
    <citation type="journal article" date="2016" name="Nat. Commun.">
        <title>Thousands of microbial genomes shed light on interconnected biogeochemical processes in an aquifer system.</title>
        <authorList>
            <person name="Anantharaman K."/>
            <person name="Brown C.T."/>
            <person name="Hug L.A."/>
            <person name="Sharon I."/>
            <person name="Castelle C.J."/>
            <person name="Probst A.J."/>
            <person name="Thomas B.C."/>
            <person name="Singh A."/>
            <person name="Wilkins M.J."/>
            <person name="Karaoz U."/>
            <person name="Brodie E.L."/>
            <person name="Williams K.H."/>
            <person name="Hubbard S.S."/>
            <person name="Banfield J.F."/>
        </authorList>
    </citation>
    <scope>NUCLEOTIDE SEQUENCE [LARGE SCALE GENOMIC DNA]</scope>
</reference>
<dbReference type="InterPro" id="IPR036812">
    <property type="entry name" value="NAD(P)_OxRdtase_dom_sf"/>
</dbReference>
<dbReference type="PANTHER" id="PTHR43312">
    <property type="entry name" value="D-THREO-ALDOSE 1-DEHYDROGENASE"/>
    <property type="match status" value="1"/>
</dbReference>
<dbReference type="PANTHER" id="PTHR43312:SF1">
    <property type="entry name" value="NADP-DEPENDENT OXIDOREDUCTASE DOMAIN-CONTAINING PROTEIN"/>
    <property type="match status" value="1"/>
</dbReference>
<comment type="caution">
    <text evidence="2">The sequence shown here is derived from an EMBL/GenBank/DDBJ whole genome shotgun (WGS) entry which is preliminary data.</text>
</comment>
<sequence length="279" mass="30723">MAYGVSNMHGAPAKDQAFAILNAALEGGINTFDTASAYGRAEAILGQWITSSALARHAYVITKIQGDDAAPVREEIEASLSRLQISRLDGCLLHAPQNMYKRGIIKSMQDARKSGVVLNIGVSVYDEADALHAIELDMDYVQISYNAFDQRLDQTDFFARAKAKNVTVFARSPFLQGLLLMDPEHLPPHLVHARSCLRQFIGIAKRHNLSQLEASLGFASLNCRADHIVFGVDSAVQLKEITVALERSSAEHGPWIDEMVSTFQTVDRTIADPRSWKTV</sequence>
<organism evidence="2 3">
    <name type="scientific">Candidatus Kaiserbacteria bacterium RIFCSPHIGHO2_01_FULL_53_29</name>
    <dbReference type="NCBI Taxonomy" id="1798480"/>
    <lineage>
        <taxon>Bacteria</taxon>
        <taxon>Candidatus Kaiseribacteriota</taxon>
    </lineage>
</organism>
<gene>
    <name evidence="2" type="ORF">A2851_02390</name>
</gene>
<evidence type="ECO:0000259" key="1">
    <source>
        <dbReference type="Pfam" id="PF00248"/>
    </source>
</evidence>
<dbReference type="Gene3D" id="3.20.20.100">
    <property type="entry name" value="NADP-dependent oxidoreductase domain"/>
    <property type="match status" value="1"/>
</dbReference>
<dbReference type="STRING" id="1798480.A2851_02390"/>
<evidence type="ECO:0000313" key="3">
    <source>
        <dbReference type="Proteomes" id="UP000176863"/>
    </source>
</evidence>
<dbReference type="GO" id="GO:0016491">
    <property type="term" value="F:oxidoreductase activity"/>
    <property type="evidence" value="ECO:0007669"/>
    <property type="project" value="InterPro"/>
</dbReference>
<dbReference type="InterPro" id="IPR020471">
    <property type="entry name" value="AKR"/>
</dbReference>
<evidence type="ECO:0000313" key="2">
    <source>
        <dbReference type="EMBL" id="OGG53712.1"/>
    </source>
</evidence>
<dbReference type="Pfam" id="PF00248">
    <property type="entry name" value="Aldo_ket_red"/>
    <property type="match status" value="1"/>
</dbReference>
<accession>A0A1F6CY03</accession>
<dbReference type="PRINTS" id="PR00069">
    <property type="entry name" value="ALDKETRDTASE"/>
</dbReference>